<name>A0A327Y027_9RHOB</name>
<gene>
    <name evidence="3" type="ORF">ATI53_103536</name>
</gene>
<comment type="caution">
    <text evidence="3">The sequence shown here is derived from an EMBL/GenBank/DDBJ whole genome shotgun (WGS) entry which is preliminary data.</text>
</comment>
<feature type="compositionally biased region" description="Basic and acidic residues" evidence="1">
    <location>
        <begin position="21"/>
        <end position="32"/>
    </location>
</feature>
<proteinExistence type="predicted"/>
<organism evidence="3 4">
    <name type="scientific">Salipiger aestuarii</name>
    <dbReference type="NCBI Taxonomy" id="568098"/>
    <lineage>
        <taxon>Bacteria</taxon>
        <taxon>Pseudomonadati</taxon>
        <taxon>Pseudomonadota</taxon>
        <taxon>Alphaproteobacteria</taxon>
        <taxon>Rhodobacterales</taxon>
        <taxon>Roseobacteraceae</taxon>
        <taxon>Salipiger</taxon>
    </lineage>
</organism>
<reference evidence="3 4" key="1">
    <citation type="submission" date="2018-06" db="EMBL/GenBank/DDBJ databases">
        <title>Genomic Encyclopedia of Archaeal and Bacterial Type Strains, Phase II (KMG-II): from individual species to whole genera.</title>
        <authorList>
            <person name="Goeker M."/>
        </authorList>
    </citation>
    <scope>NUCLEOTIDE SEQUENCE [LARGE SCALE GENOMIC DNA]</scope>
    <source>
        <strain evidence="3 4">DSM 22011</strain>
    </source>
</reference>
<feature type="region of interest" description="Disordered" evidence="1">
    <location>
        <begin position="1"/>
        <end position="56"/>
    </location>
</feature>
<evidence type="ECO:0008006" key="5">
    <source>
        <dbReference type="Google" id="ProtNLM"/>
    </source>
</evidence>
<feature type="compositionally biased region" description="Polar residues" evidence="1">
    <location>
        <begin position="1"/>
        <end position="11"/>
    </location>
</feature>
<dbReference type="RefSeq" id="WP_311136006.1">
    <property type="nucleotide sequence ID" value="NZ_LIGL01000023.1"/>
</dbReference>
<dbReference type="SUPFAM" id="SSF158791">
    <property type="entry name" value="MgtE N-terminal domain-like"/>
    <property type="match status" value="1"/>
</dbReference>
<evidence type="ECO:0000256" key="1">
    <source>
        <dbReference type="SAM" id="MobiDB-lite"/>
    </source>
</evidence>
<evidence type="ECO:0000256" key="2">
    <source>
        <dbReference type="SAM" id="Phobius"/>
    </source>
</evidence>
<sequence length="251" mass="26653">MISFFRKTTPNKAEETAPTDSPRDQSKAKDAPAKPAQSRAPARKTTAANARKPKRRRGKGVLAVIGGLLIASALTRVAIQATEAVALETNAASRGAEATPKDSQPPGGSVAVCTAEEDIAPVLVALKAREERVAKREAEIETRIQALSLAEQEIERKMVAMEEAEMKLRSTLAVARTAAEDDVDRLTQVYASMKPRQAAALFEEMAPDFAAGFLGRMRPDAAAAIMAGLTPATAYTISAMLAGRNANAPRE</sequence>
<keyword evidence="2" id="KW-0812">Transmembrane</keyword>
<evidence type="ECO:0000313" key="3">
    <source>
        <dbReference type="EMBL" id="RAK13386.1"/>
    </source>
</evidence>
<accession>A0A327Y027</accession>
<dbReference type="AlphaFoldDB" id="A0A327Y027"/>
<dbReference type="Proteomes" id="UP000249165">
    <property type="component" value="Unassembled WGS sequence"/>
</dbReference>
<feature type="transmembrane region" description="Helical" evidence="2">
    <location>
        <begin position="61"/>
        <end position="79"/>
    </location>
</feature>
<keyword evidence="2" id="KW-0472">Membrane</keyword>
<protein>
    <recommendedName>
        <fullName evidence="5">Flagellar motility protein MotE (MotC chaperone)</fullName>
    </recommendedName>
</protein>
<keyword evidence="4" id="KW-1185">Reference proteome</keyword>
<keyword evidence="2" id="KW-1133">Transmembrane helix</keyword>
<evidence type="ECO:0000313" key="4">
    <source>
        <dbReference type="Proteomes" id="UP000249165"/>
    </source>
</evidence>
<dbReference type="EMBL" id="QLMG01000035">
    <property type="protein sequence ID" value="RAK13386.1"/>
    <property type="molecule type" value="Genomic_DNA"/>
</dbReference>